<dbReference type="EMBL" id="JAMZEJ010000011">
    <property type="protein sequence ID" value="MCQ8242388.1"/>
    <property type="molecule type" value="Genomic_DNA"/>
</dbReference>
<organism evidence="2 3">
    <name type="scientific">Rhizosaccharibacter radicis</name>
    <dbReference type="NCBI Taxonomy" id="2782605"/>
    <lineage>
        <taxon>Bacteria</taxon>
        <taxon>Pseudomonadati</taxon>
        <taxon>Pseudomonadota</taxon>
        <taxon>Alphaproteobacteria</taxon>
        <taxon>Acetobacterales</taxon>
        <taxon>Acetobacteraceae</taxon>
        <taxon>Rhizosaccharibacter</taxon>
    </lineage>
</organism>
<feature type="domain" description="Hedgehog/Intein (Hint)" evidence="1">
    <location>
        <begin position="389"/>
        <end position="527"/>
    </location>
</feature>
<reference evidence="2 3" key="1">
    <citation type="submission" date="2022-06" db="EMBL/GenBank/DDBJ databases">
        <title>Rhizosaccharibacter gen. nov. sp. nov. KSS12, endophytic bacteria isolated from sugarcane.</title>
        <authorList>
            <person name="Pitiwittayakul N."/>
        </authorList>
    </citation>
    <scope>NUCLEOTIDE SEQUENCE [LARGE SCALE GENOMIC DNA]</scope>
    <source>
        <strain evidence="2 3">KSS12</strain>
    </source>
</reference>
<dbReference type="InterPro" id="IPR028992">
    <property type="entry name" value="Hedgehog/Intein_dom"/>
</dbReference>
<dbReference type="RefSeq" id="WP_422921143.1">
    <property type="nucleotide sequence ID" value="NZ_JAMZEJ010000011.1"/>
</dbReference>
<protein>
    <submittedName>
        <fullName evidence="2">Hint domain-containing protein</fullName>
    </submittedName>
</protein>
<accession>A0ABT1W1B9</accession>
<dbReference type="InterPro" id="IPR036844">
    <property type="entry name" value="Hint_dom_sf"/>
</dbReference>
<evidence type="ECO:0000259" key="1">
    <source>
        <dbReference type="Pfam" id="PF13403"/>
    </source>
</evidence>
<name>A0ABT1W1B9_9PROT</name>
<dbReference type="Proteomes" id="UP001524547">
    <property type="component" value="Unassembled WGS sequence"/>
</dbReference>
<evidence type="ECO:0000313" key="2">
    <source>
        <dbReference type="EMBL" id="MCQ8242388.1"/>
    </source>
</evidence>
<comment type="caution">
    <text evidence="2">The sequence shown here is derived from an EMBL/GenBank/DDBJ whole genome shotgun (WGS) entry which is preliminary data.</text>
</comment>
<proteinExistence type="predicted"/>
<evidence type="ECO:0000313" key="3">
    <source>
        <dbReference type="Proteomes" id="UP001524547"/>
    </source>
</evidence>
<gene>
    <name evidence="2" type="ORF">NFI88_16265</name>
</gene>
<dbReference type="SUPFAM" id="SSF51294">
    <property type="entry name" value="Hedgehog/intein (Hint) domain"/>
    <property type="match status" value="1"/>
</dbReference>
<keyword evidence="3" id="KW-1185">Reference proteome</keyword>
<dbReference type="Pfam" id="PF13403">
    <property type="entry name" value="Hint_2"/>
    <property type="match status" value="1"/>
</dbReference>
<dbReference type="Gene3D" id="2.170.16.10">
    <property type="entry name" value="Hedgehog/Intein (Hint) domain"/>
    <property type="match status" value="1"/>
</dbReference>
<sequence>MTSSVTKTITASIWNAAFTDGSTLSGQWTASYDAVGNLLSVSDASFTVSGSGGTTVFTHAGTLPYADSPSDTSYEIHFMAQSGSDAYKGLYIDWRGMTPGTLDAGSPSLYTSVINASSATPATPLRLAQTGTTGLVTSSITGATFSDGSTLSGHWTASYDAAGNLLSVSDASFTVTGSGGTTTFTEAGTLPYANSPSNSSYEIHFMSQSGSAAYKGLYIDWRSMTPSSLYEGSPSLYTSVINTSSGTPNTPLRLVQDGTTGQGTLPTISGLPGQEDGQDNASIAPFATVVVSDPDSATSALITLTGSDGLPTDANGRLSGAGLTRTGTGTYTLATTMPDKLSALLQKLSFTPATGTGPAGGTTSTGIRLAINDTDGTAVASTSLNVTATCFLRGTLIETPAGERAVEVLAAGDEVMVLEDGRRVARPIRWAGGHRMDAALHGCGDEAYPVRIRAGAFGDGLPRRDLLVTPEHCILAEGGLVPARMLVNGGSILVDRSIPEYDFFHLELDRHGILFSEALPTESYLDTGNRALFGSDAVAARPAGAMPAAPVTVSREVVEPIWQRLRDRARAMGLLEPVAAVPTTSDADLRVLLDDGTEIRACWHDALRQMFRIPRGARPVRLLSRAGVPAELVGPFVDDRRSLGVPVERLVVHHGAGAIVLRAAELASEGWHEEERGVRWTDGSASIELPHQVASDMLLDVHMAGTGCYRAA</sequence>